<name>A0AAV8CTW6_9POAL</name>
<accession>A0AAV8CTW6</accession>
<dbReference type="EMBL" id="JAMFTS010000004">
    <property type="protein sequence ID" value="KAJ4759440.1"/>
    <property type="molecule type" value="Genomic_DNA"/>
</dbReference>
<gene>
    <name evidence="3" type="ORF">LUZ62_069815</name>
</gene>
<evidence type="ECO:0000313" key="3">
    <source>
        <dbReference type="EMBL" id="KAJ4759440.1"/>
    </source>
</evidence>
<dbReference type="AlphaFoldDB" id="A0AAV8CTW6"/>
<comment type="caution">
    <text evidence="3">The sequence shown here is derived from an EMBL/GenBank/DDBJ whole genome shotgun (WGS) entry which is preliminary data.</text>
</comment>
<keyword evidence="1" id="KW-1133">Transmembrane helix</keyword>
<feature type="transmembrane region" description="Helical" evidence="1">
    <location>
        <begin position="60"/>
        <end position="81"/>
    </location>
</feature>
<reference evidence="3" key="1">
    <citation type="submission" date="2022-08" db="EMBL/GenBank/DDBJ databases">
        <authorList>
            <person name="Marques A."/>
        </authorList>
    </citation>
    <scope>NUCLEOTIDE SEQUENCE</scope>
    <source>
        <strain evidence="3">RhyPub2mFocal</strain>
        <tissue evidence="3">Leaves</tissue>
    </source>
</reference>
<dbReference type="PANTHER" id="PTHR33648">
    <property type="entry name" value="EMBRYO SAC 1"/>
    <property type="match status" value="1"/>
</dbReference>
<evidence type="ECO:0000313" key="4">
    <source>
        <dbReference type="Proteomes" id="UP001140206"/>
    </source>
</evidence>
<evidence type="ECO:0000256" key="1">
    <source>
        <dbReference type="SAM" id="Phobius"/>
    </source>
</evidence>
<feature type="domain" description="LysM" evidence="2">
    <location>
        <begin position="108"/>
        <end position="150"/>
    </location>
</feature>
<dbReference type="Proteomes" id="UP001140206">
    <property type="component" value="Chromosome 4"/>
</dbReference>
<dbReference type="PANTHER" id="PTHR33648:SF15">
    <property type="entry name" value="OS04G0572800 PROTEIN"/>
    <property type="match status" value="1"/>
</dbReference>
<sequence length="163" mass="18151">MSEKFTHCSLYINKKNPIAKAHVPFFPRNSFKTSQKIKPRLSLSLSPMAVHRKATARHSFLTLVDAATWPCALIVITLILFCSMRDEPVEGAVMRGSKLGEGPCDELYVVTEGETLHSISDKCHDPFILEENPHIHDPDDVFPGLVIKITQINKAKDGKTNGL</sequence>
<evidence type="ECO:0000259" key="2">
    <source>
        <dbReference type="Pfam" id="PF01476"/>
    </source>
</evidence>
<dbReference type="Pfam" id="PF01476">
    <property type="entry name" value="LysM"/>
    <property type="match status" value="1"/>
</dbReference>
<protein>
    <submittedName>
        <fullName evidence="3">Peptidoglycan-binding LysM domain-containing protein</fullName>
    </submittedName>
</protein>
<dbReference type="CDD" id="cd00118">
    <property type="entry name" value="LysM"/>
    <property type="match status" value="1"/>
</dbReference>
<organism evidence="3 4">
    <name type="scientific">Rhynchospora pubera</name>
    <dbReference type="NCBI Taxonomy" id="906938"/>
    <lineage>
        <taxon>Eukaryota</taxon>
        <taxon>Viridiplantae</taxon>
        <taxon>Streptophyta</taxon>
        <taxon>Embryophyta</taxon>
        <taxon>Tracheophyta</taxon>
        <taxon>Spermatophyta</taxon>
        <taxon>Magnoliopsida</taxon>
        <taxon>Liliopsida</taxon>
        <taxon>Poales</taxon>
        <taxon>Cyperaceae</taxon>
        <taxon>Cyperoideae</taxon>
        <taxon>Rhynchosporeae</taxon>
        <taxon>Rhynchospora</taxon>
    </lineage>
</organism>
<keyword evidence="4" id="KW-1185">Reference proteome</keyword>
<dbReference type="Gene3D" id="3.10.350.10">
    <property type="entry name" value="LysM domain"/>
    <property type="match status" value="1"/>
</dbReference>
<dbReference type="InterPro" id="IPR018392">
    <property type="entry name" value="LysM"/>
</dbReference>
<proteinExistence type="predicted"/>
<keyword evidence="1" id="KW-0472">Membrane</keyword>
<keyword evidence="1" id="KW-0812">Transmembrane</keyword>
<dbReference type="InterPro" id="IPR036779">
    <property type="entry name" value="LysM_dom_sf"/>
</dbReference>